<proteinExistence type="predicted"/>
<organism evidence="1 2">
    <name type="scientific">Leucogyrophana mollusca</name>
    <dbReference type="NCBI Taxonomy" id="85980"/>
    <lineage>
        <taxon>Eukaryota</taxon>
        <taxon>Fungi</taxon>
        <taxon>Dikarya</taxon>
        <taxon>Basidiomycota</taxon>
        <taxon>Agaricomycotina</taxon>
        <taxon>Agaricomycetes</taxon>
        <taxon>Agaricomycetidae</taxon>
        <taxon>Boletales</taxon>
        <taxon>Boletales incertae sedis</taxon>
        <taxon>Leucogyrophana</taxon>
    </lineage>
</organism>
<name>A0ACB8B7J6_9AGAM</name>
<protein>
    <submittedName>
        <fullName evidence="1">Uncharacterized protein</fullName>
    </submittedName>
</protein>
<evidence type="ECO:0000313" key="1">
    <source>
        <dbReference type="EMBL" id="KAH7921539.1"/>
    </source>
</evidence>
<accession>A0ACB8B7J6</accession>
<comment type="caution">
    <text evidence="1">The sequence shown here is derived from an EMBL/GenBank/DDBJ whole genome shotgun (WGS) entry which is preliminary data.</text>
</comment>
<keyword evidence="2" id="KW-1185">Reference proteome</keyword>
<reference evidence="1" key="1">
    <citation type="journal article" date="2021" name="New Phytol.">
        <title>Evolutionary innovations through gain and loss of genes in the ectomycorrhizal Boletales.</title>
        <authorList>
            <person name="Wu G."/>
            <person name="Miyauchi S."/>
            <person name="Morin E."/>
            <person name="Kuo A."/>
            <person name="Drula E."/>
            <person name="Varga T."/>
            <person name="Kohler A."/>
            <person name="Feng B."/>
            <person name="Cao Y."/>
            <person name="Lipzen A."/>
            <person name="Daum C."/>
            <person name="Hundley H."/>
            <person name="Pangilinan J."/>
            <person name="Johnson J."/>
            <person name="Barry K."/>
            <person name="LaButti K."/>
            <person name="Ng V."/>
            <person name="Ahrendt S."/>
            <person name="Min B."/>
            <person name="Choi I.G."/>
            <person name="Park H."/>
            <person name="Plett J.M."/>
            <person name="Magnuson J."/>
            <person name="Spatafora J.W."/>
            <person name="Nagy L.G."/>
            <person name="Henrissat B."/>
            <person name="Grigoriev I.V."/>
            <person name="Yang Z.L."/>
            <person name="Xu J."/>
            <person name="Martin F.M."/>
        </authorList>
    </citation>
    <scope>NUCLEOTIDE SEQUENCE</scope>
    <source>
        <strain evidence="1">KUC20120723A-06</strain>
    </source>
</reference>
<sequence length="390" mass="44242">MDMDSMPGSPIVDYVRPSTKERVQAVDPNEGRCLVENCSPTSSIEYCYLLSRKHWHNTGLLDSLEWYWNMRANTLNLDTRRNIFPAGASVHHMHDTGRWLLLPEDAIVQQYYDTLALFHVFAVRERFPVIPDRNDFRYRLVPIKDMKGIAFTRQHATPVDLSPDDFTVRVYPFDTLPVLVSHIHPKFAIVAAGMRLSTLQAEDVSALADAFPILPKIVALYRAWTGPCPANAQENDSFWPPYNPSDDDADDDDDRGDEPRDKDYNDAVTEKGRYRSKTRNRARDASPTENRTRTRGANQRPGQTDGADDMRDRDSDSAVTKKGRYNGGHRKRRRRRNWHESTGSSGDAPSASGKRTQSGGLSRATVAEHTCKVGKMEWSGDALLTWSRQC</sequence>
<evidence type="ECO:0000313" key="2">
    <source>
        <dbReference type="Proteomes" id="UP000790709"/>
    </source>
</evidence>
<dbReference type="EMBL" id="MU266522">
    <property type="protein sequence ID" value="KAH7921539.1"/>
    <property type="molecule type" value="Genomic_DNA"/>
</dbReference>
<dbReference type="Proteomes" id="UP000790709">
    <property type="component" value="Unassembled WGS sequence"/>
</dbReference>
<gene>
    <name evidence="1" type="ORF">BV22DRAFT_1122097</name>
</gene>